<accession>A0A0C2T2P7</accession>
<dbReference type="GO" id="GO:0005759">
    <property type="term" value="C:mitochondrial matrix"/>
    <property type="evidence" value="ECO:0007669"/>
    <property type="project" value="TreeGrafter"/>
</dbReference>
<dbReference type="GO" id="GO:0033615">
    <property type="term" value="P:mitochondrial proton-transporting ATP synthase complex assembly"/>
    <property type="evidence" value="ECO:0007669"/>
    <property type="project" value="InterPro"/>
</dbReference>
<proteinExistence type="predicted"/>
<dbReference type="PANTHER" id="PTHR28015">
    <property type="entry name" value="ATP SYNTHASE ASSEMBLY FACTOR FMC1, MITOCHONDRIAL"/>
    <property type="match status" value="1"/>
</dbReference>
<dbReference type="Pfam" id="PF13233">
    <property type="entry name" value="Complex1_LYR_2"/>
    <property type="match status" value="1"/>
</dbReference>
<dbReference type="AlphaFoldDB" id="A0A0C2T2P7"/>
<sequence length="50" mass="5907">DLENALVFLRSQREHKVLLHRYNPSFDYTSEERIKATANRVGLDMPKMES</sequence>
<feature type="non-terminal residue" evidence="1">
    <location>
        <position position="1"/>
    </location>
</feature>
<name>A0A0C2T2P7_AMAMK</name>
<dbReference type="InParanoid" id="A0A0C2T2P7"/>
<evidence type="ECO:0000313" key="1">
    <source>
        <dbReference type="EMBL" id="KIL70115.1"/>
    </source>
</evidence>
<reference evidence="1 2" key="1">
    <citation type="submission" date="2014-04" db="EMBL/GenBank/DDBJ databases">
        <title>Evolutionary Origins and Diversification of the Mycorrhizal Mutualists.</title>
        <authorList>
            <consortium name="DOE Joint Genome Institute"/>
            <consortium name="Mycorrhizal Genomics Consortium"/>
            <person name="Kohler A."/>
            <person name="Kuo A."/>
            <person name="Nagy L.G."/>
            <person name="Floudas D."/>
            <person name="Copeland A."/>
            <person name="Barry K.W."/>
            <person name="Cichocki N."/>
            <person name="Veneault-Fourrey C."/>
            <person name="LaButti K."/>
            <person name="Lindquist E.A."/>
            <person name="Lipzen A."/>
            <person name="Lundell T."/>
            <person name="Morin E."/>
            <person name="Murat C."/>
            <person name="Riley R."/>
            <person name="Ohm R."/>
            <person name="Sun H."/>
            <person name="Tunlid A."/>
            <person name="Henrissat B."/>
            <person name="Grigoriev I.V."/>
            <person name="Hibbett D.S."/>
            <person name="Martin F."/>
        </authorList>
    </citation>
    <scope>NUCLEOTIDE SEQUENCE [LARGE SCALE GENOMIC DNA]</scope>
    <source>
        <strain evidence="1 2">Koide BX008</strain>
    </source>
</reference>
<dbReference type="STRING" id="946122.A0A0C2T2P7"/>
<dbReference type="HOGENOM" id="CLU_3129604_0_0_1"/>
<dbReference type="InterPro" id="IPR039196">
    <property type="entry name" value="Fmc1"/>
</dbReference>
<dbReference type="PANTHER" id="PTHR28015:SF1">
    <property type="entry name" value="ATP SYNTHASE ASSEMBLY FACTOR FMC1, MITOCHONDRIAL"/>
    <property type="match status" value="1"/>
</dbReference>
<dbReference type="OrthoDB" id="15893at2759"/>
<organism evidence="1 2">
    <name type="scientific">Amanita muscaria (strain Koide BX008)</name>
    <dbReference type="NCBI Taxonomy" id="946122"/>
    <lineage>
        <taxon>Eukaryota</taxon>
        <taxon>Fungi</taxon>
        <taxon>Dikarya</taxon>
        <taxon>Basidiomycota</taxon>
        <taxon>Agaricomycotina</taxon>
        <taxon>Agaricomycetes</taxon>
        <taxon>Agaricomycetidae</taxon>
        <taxon>Agaricales</taxon>
        <taxon>Pluteineae</taxon>
        <taxon>Amanitaceae</taxon>
        <taxon>Amanita</taxon>
    </lineage>
</organism>
<protein>
    <submittedName>
        <fullName evidence="1">Uncharacterized protein</fullName>
    </submittedName>
</protein>
<dbReference type="Proteomes" id="UP000054549">
    <property type="component" value="Unassembled WGS sequence"/>
</dbReference>
<dbReference type="EMBL" id="KN818224">
    <property type="protein sequence ID" value="KIL70115.1"/>
    <property type="molecule type" value="Genomic_DNA"/>
</dbReference>
<keyword evidence="2" id="KW-1185">Reference proteome</keyword>
<gene>
    <name evidence="1" type="ORF">M378DRAFT_68013</name>
</gene>
<evidence type="ECO:0000313" key="2">
    <source>
        <dbReference type="Proteomes" id="UP000054549"/>
    </source>
</evidence>